<dbReference type="Pfam" id="PF00082">
    <property type="entry name" value="Peptidase_S8"/>
    <property type="match status" value="1"/>
</dbReference>
<feature type="domain" description="Inhibitor I9" evidence="13">
    <location>
        <begin position="44"/>
        <end position="107"/>
    </location>
</feature>
<evidence type="ECO:0000259" key="13">
    <source>
        <dbReference type="Pfam" id="PF05922"/>
    </source>
</evidence>
<accession>A0AAV7E5C1</accession>
<dbReference type="InterPro" id="IPR041469">
    <property type="entry name" value="Subtilisin-like_FN3"/>
</dbReference>
<evidence type="ECO:0000256" key="2">
    <source>
        <dbReference type="ARBA" id="ARBA00011073"/>
    </source>
</evidence>
<dbReference type="InterPro" id="IPR000209">
    <property type="entry name" value="Peptidase_S8/S53_dom"/>
</dbReference>
<feature type="domain" description="Peptidase S8/S53" evidence="12">
    <location>
        <begin position="144"/>
        <end position="601"/>
    </location>
</feature>
<evidence type="ECO:0000256" key="7">
    <source>
        <dbReference type="ARBA" id="ARBA00022825"/>
    </source>
</evidence>
<evidence type="ECO:0000256" key="1">
    <source>
        <dbReference type="ARBA" id="ARBA00004613"/>
    </source>
</evidence>
<feature type="active site" description="Charge relay system" evidence="9 10">
    <location>
        <position position="557"/>
    </location>
</feature>
<dbReference type="CDD" id="cd02120">
    <property type="entry name" value="PA_subtilisin_like"/>
    <property type="match status" value="1"/>
</dbReference>
<dbReference type="InterPro" id="IPR036852">
    <property type="entry name" value="Peptidase_S8/S53_dom_sf"/>
</dbReference>
<dbReference type="FunFam" id="3.30.70.80:FF:000003">
    <property type="entry name" value="Subtilisin-like protease SBT1.9"/>
    <property type="match status" value="1"/>
</dbReference>
<comment type="subcellular location">
    <subcellularLocation>
        <location evidence="1">Secreted</location>
    </subcellularLocation>
</comment>
<organism evidence="15 16">
    <name type="scientific">Aristolochia fimbriata</name>
    <name type="common">White veined hardy Dutchman's pipe vine</name>
    <dbReference type="NCBI Taxonomy" id="158543"/>
    <lineage>
        <taxon>Eukaryota</taxon>
        <taxon>Viridiplantae</taxon>
        <taxon>Streptophyta</taxon>
        <taxon>Embryophyta</taxon>
        <taxon>Tracheophyta</taxon>
        <taxon>Spermatophyta</taxon>
        <taxon>Magnoliopsida</taxon>
        <taxon>Magnoliidae</taxon>
        <taxon>Piperales</taxon>
        <taxon>Aristolochiaceae</taxon>
        <taxon>Aristolochia</taxon>
    </lineage>
</organism>
<keyword evidence="6 10" id="KW-0378">Hydrolase</keyword>
<dbReference type="InterPro" id="IPR037045">
    <property type="entry name" value="S8pro/Inhibitor_I9_sf"/>
</dbReference>
<dbReference type="GO" id="GO:0004252">
    <property type="term" value="F:serine-type endopeptidase activity"/>
    <property type="evidence" value="ECO:0007669"/>
    <property type="project" value="UniProtKB-UniRule"/>
</dbReference>
<dbReference type="PROSITE" id="PS00138">
    <property type="entry name" value="SUBTILASE_SER"/>
    <property type="match status" value="1"/>
</dbReference>
<evidence type="ECO:0000259" key="12">
    <source>
        <dbReference type="Pfam" id="PF00082"/>
    </source>
</evidence>
<dbReference type="Gene3D" id="2.60.40.2310">
    <property type="match status" value="1"/>
</dbReference>
<evidence type="ECO:0000256" key="8">
    <source>
        <dbReference type="ARBA" id="ARBA00023180"/>
    </source>
</evidence>
<dbReference type="EMBL" id="JAINDJ010000006">
    <property type="protein sequence ID" value="KAG9443992.1"/>
    <property type="molecule type" value="Genomic_DNA"/>
</dbReference>
<dbReference type="Proteomes" id="UP000825729">
    <property type="component" value="Unassembled WGS sequence"/>
</dbReference>
<keyword evidence="16" id="KW-1185">Reference proteome</keyword>
<comment type="caution">
    <text evidence="15">The sequence shown here is derived from an EMBL/GenBank/DDBJ whole genome shotgun (WGS) entry which is preliminary data.</text>
</comment>
<keyword evidence="3" id="KW-0964">Secreted</keyword>
<evidence type="ECO:0000256" key="4">
    <source>
        <dbReference type="ARBA" id="ARBA00022670"/>
    </source>
</evidence>
<evidence type="ECO:0000256" key="6">
    <source>
        <dbReference type="ARBA" id="ARBA00022801"/>
    </source>
</evidence>
<evidence type="ECO:0000256" key="3">
    <source>
        <dbReference type="ARBA" id="ARBA00022525"/>
    </source>
</evidence>
<dbReference type="GO" id="GO:0006508">
    <property type="term" value="P:proteolysis"/>
    <property type="evidence" value="ECO:0007669"/>
    <property type="project" value="UniProtKB-KW"/>
</dbReference>
<dbReference type="PANTHER" id="PTHR10795">
    <property type="entry name" value="PROPROTEIN CONVERTASE SUBTILISIN/KEXIN"/>
    <property type="match status" value="1"/>
</dbReference>
<dbReference type="Gene3D" id="3.40.50.200">
    <property type="entry name" value="Peptidase S8/S53 domain"/>
    <property type="match status" value="1"/>
</dbReference>
<feature type="active site" description="Charge relay system" evidence="9 10">
    <location>
        <position position="153"/>
    </location>
</feature>
<evidence type="ECO:0000256" key="9">
    <source>
        <dbReference type="PIRSR" id="PIRSR615500-1"/>
    </source>
</evidence>
<dbReference type="GO" id="GO:0005576">
    <property type="term" value="C:extracellular region"/>
    <property type="evidence" value="ECO:0007669"/>
    <property type="project" value="UniProtKB-SubCell"/>
</dbReference>
<comment type="similarity">
    <text evidence="2 10">Belongs to the peptidase S8 family.</text>
</comment>
<feature type="active site" description="Charge relay system" evidence="9 10">
    <location>
        <position position="226"/>
    </location>
</feature>
<name>A0AAV7E5C1_ARIFI</name>
<dbReference type="PRINTS" id="PR00723">
    <property type="entry name" value="SUBTILISIN"/>
</dbReference>
<keyword evidence="4 10" id="KW-0645">Protease</keyword>
<keyword evidence="8" id="KW-0325">Glycoprotein</keyword>
<dbReference type="InterPro" id="IPR015500">
    <property type="entry name" value="Peptidase_S8_subtilisin-rel"/>
</dbReference>
<feature type="chain" id="PRO_5043518445" evidence="11">
    <location>
        <begin position="34"/>
        <end position="776"/>
    </location>
</feature>
<reference evidence="15 16" key="1">
    <citation type="submission" date="2021-07" db="EMBL/GenBank/DDBJ databases">
        <title>The Aristolochia fimbriata genome: insights into angiosperm evolution, floral development and chemical biosynthesis.</title>
        <authorList>
            <person name="Jiao Y."/>
        </authorList>
    </citation>
    <scope>NUCLEOTIDE SEQUENCE [LARGE SCALE GENOMIC DNA]</scope>
    <source>
        <strain evidence="15">IBCAS-2021</strain>
        <tissue evidence="15">Leaf</tissue>
    </source>
</reference>
<dbReference type="FunFam" id="3.40.50.200:FF:000006">
    <property type="entry name" value="Subtilisin-like protease SBT1.5"/>
    <property type="match status" value="1"/>
</dbReference>
<dbReference type="AlphaFoldDB" id="A0AAV7E5C1"/>
<evidence type="ECO:0000256" key="11">
    <source>
        <dbReference type="SAM" id="SignalP"/>
    </source>
</evidence>
<keyword evidence="7 10" id="KW-0720">Serine protease</keyword>
<feature type="domain" description="Subtilisin-like protease fibronectin type-III" evidence="14">
    <location>
        <begin position="669"/>
        <end position="772"/>
    </location>
</feature>
<evidence type="ECO:0000259" key="14">
    <source>
        <dbReference type="Pfam" id="PF17766"/>
    </source>
</evidence>
<dbReference type="CDD" id="cd04852">
    <property type="entry name" value="Peptidases_S8_3"/>
    <property type="match status" value="1"/>
</dbReference>
<dbReference type="SUPFAM" id="SSF52743">
    <property type="entry name" value="Subtilisin-like"/>
    <property type="match status" value="1"/>
</dbReference>
<proteinExistence type="inferred from homology"/>
<evidence type="ECO:0000256" key="10">
    <source>
        <dbReference type="PROSITE-ProRule" id="PRU01240"/>
    </source>
</evidence>
<dbReference type="Pfam" id="PF05922">
    <property type="entry name" value="Inhibitor_I9"/>
    <property type="match status" value="1"/>
</dbReference>
<feature type="signal peptide" evidence="11">
    <location>
        <begin position="1"/>
        <end position="33"/>
    </location>
</feature>
<evidence type="ECO:0000313" key="15">
    <source>
        <dbReference type="EMBL" id="KAG9443992.1"/>
    </source>
</evidence>
<dbReference type="PROSITE" id="PS51892">
    <property type="entry name" value="SUBTILASE"/>
    <property type="match status" value="1"/>
</dbReference>
<dbReference type="Gene3D" id="3.30.70.80">
    <property type="entry name" value="Peptidase S8 propeptide/proteinase inhibitor I9"/>
    <property type="match status" value="1"/>
</dbReference>
<gene>
    <name evidence="15" type="ORF">H6P81_015332</name>
</gene>
<protein>
    <submittedName>
        <fullName evidence="15">Uncharacterized protein</fullName>
    </submittedName>
</protein>
<dbReference type="InterPro" id="IPR023828">
    <property type="entry name" value="Peptidase_S8_Ser-AS"/>
</dbReference>
<evidence type="ECO:0000256" key="5">
    <source>
        <dbReference type="ARBA" id="ARBA00022729"/>
    </source>
</evidence>
<dbReference type="InterPro" id="IPR010259">
    <property type="entry name" value="S8pro/Inhibitor_I9"/>
</dbReference>
<sequence length="776" mass="84006">MEGSFSRWLVHRHLQVQWCVVVLVVIWSGTVAAVTSAAAEQPETYIIHMDPTHKPSSFSSHEQWHQATLASLSSSSSDKLIYSYTHVLHGFSARLTPSELAEIEKSPAHRGTYKERYGRLFTTHTPAFLGLNHRSGLWPAASYGHDVIVGILDTGIWPESESFRDRGFSPVPARWRGACENGTRFSPSVCNRKLIGARSFSKGLRAGGRNISTRLDFDSARDFFGHGTHTASTAAGAFVRNADYFGYAKGIAKGLAPGARLAMYKVLWATDSFESASTDVLAGMDQAIADGVDVMSLSLGFDFSPYYDDVIAIGALSAVKNGIFVACAAGNDGSSNSTYNGAPWITTVGAGTVDRSYVAELSLGEDDHLHLKGTSYYPESLIISNAPLYYGKDDPKKAQCLPASLDPKQVHRKVVLCDLTNQTDIIGQLEELDRVRARAGIMFMNGMDMDAEDYENPVVVISSSGDADTLRNYAILEGTNATVKELRFRITEVGTKPAPRVAFFSSRGPDPVTPSVLKPDILAPGKDVLAAWIPNRPFVSWGADNLATDYALVSGTSMASPHVAGVAALLKSVHRDWTPAAIRSAIMTTARSLDNSGSTITDEWTNSAASPLEFGAGHVNPNAAMNPGLVYDMGFEDYVQFICTLGYTKGQMAAIIRQDNWNCNASSAELNYPSFMAVFSTNGTGSPMVKNLTRVVTNVGDDNSVYRAVATFPRGMTIQVVPDTLSFSSKNQKRGFSLTVEVDKEAWSSKPVAYGFLTWIDQQNHIVSSPVVAISL</sequence>
<dbReference type="Gene3D" id="3.50.30.30">
    <property type="match status" value="1"/>
</dbReference>
<evidence type="ECO:0000313" key="16">
    <source>
        <dbReference type="Proteomes" id="UP000825729"/>
    </source>
</evidence>
<dbReference type="Pfam" id="PF17766">
    <property type="entry name" value="fn3_6"/>
    <property type="match status" value="1"/>
</dbReference>
<dbReference type="InterPro" id="IPR034197">
    <property type="entry name" value="Peptidases_S8_3"/>
</dbReference>
<dbReference type="InterPro" id="IPR045051">
    <property type="entry name" value="SBT"/>
</dbReference>
<keyword evidence="5 11" id="KW-0732">Signal</keyword>